<organism evidence="2 3">
    <name type="scientific">Vibrio scophthalmi LMG 19158</name>
    <dbReference type="NCBI Taxonomy" id="870967"/>
    <lineage>
        <taxon>Bacteria</taxon>
        <taxon>Pseudomonadati</taxon>
        <taxon>Pseudomonadota</taxon>
        <taxon>Gammaproteobacteria</taxon>
        <taxon>Vibrionales</taxon>
        <taxon>Vibrionaceae</taxon>
        <taxon>Vibrio</taxon>
    </lineage>
</organism>
<gene>
    <name evidence="2" type="ORF">VIS19158_18361</name>
</gene>
<dbReference type="AlphaFoldDB" id="F9RNV1"/>
<keyword evidence="1" id="KW-0732">Signal</keyword>
<feature type="signal peptide" evidence="1">
    <location>
        <begin position="1"/>
        <end position="19"/>
    </location>
</feature>
<evidence type="ECO:0008006" key="4">
    <source>
        <dbReference type="Google" id="ProtNLM"/>
    </source>
</evidence>
<name>F9RNV1_9VIBR</name>
<dbReference type="EMBL" id="AFWE01000117">
    <property type="protein sequence ID" value="EGU36778.1"/>
    <property type="molecule type" value="Genomic_DNA"/>
</dbReference>
<feature type="chain" id="PRO_5003393532" description="Type VI secretion-associated protein, VC_A0118 family" evidence="1">
    <location>
        <begin position="20"/>
        <end position="201"/>
    </location>
</feature>
<proteinExistence type="predicted"/>
<dbReference type="eggNOG" id="ENOG502ZCEM">
    <property type="taxonomic scope" value="Bacteria"/>
</dbReference>
<evidence type="ECO:0000313" key="2">
    <source>
        <dbReference type="EMBL" id="EGU36778.1"/>
    </source>
</evidence>
<accession>F9RNV1</accession>
<dbReference type="InterPro" id="IPR017738">
    <property type="entry name" value="T6SS-assoc_VCA0118"/>
</dbReference>
<reference evidence="2 3" key="1">
    <citation type="journal article" date="2012" name="Int. J. Syst. Evol. Microbiol.">
        <title>Vibrio caribbeanicus sp. nov., isolated from the marine sponge Scleritoderma cyanea.</title>
        <authorList>
            <person name="Hoffmann M."/>
            <person name="Monday S.R."/>
            <person name="Allard M.W."/>
            <person name="Strain E.A."/>
            <person name="Whittaker P."/>
            <person name="Naum M."/>
            <person name="McCarthy P.J."/>
            <person name="Lopez J.V."/>
            <person name="Fischer M."/>
            <person name="Brown E.W."/>
        </authorList>
    </citation>
    <scope>NUCLEOTIDE SEQUENCE [LARGE SCALE GENOMIC DNA]</scope>
    <source>
        <strain evidence="2 3">LMG 19158</strain>
    </source>
</reference>
<protein>
    <recommendedName>
        <fullName evidence="4">Type VI secretion-associated protein, VC_A0118 family</fullName>
    </recommendedName>
</protein>
<comment type="caution">
    <text evidence="2">The sequence shown here is derived from an EMBL/GenBank/DDBJ whole genome shotgun (WGS) entry which is preliminary data.</text>
</comment>
<sequence length="201" mass="22022">MKKVVLLGASVLLSTNVLSAELEKEFASCAAVKGELARLECYDSLAEKHNLDKPQTVGSKISGTGKWIVSEEVNPIDDSKTVTLVLEASSGKSKWNNKVFFVARCQSNKTDVYIGWNDYLGREASVLTRIGSNKAVTSKWSLSTDSKATFHRKPISFLKNMEKSDKLVAQITPYNESPVTAVFDTAGLSNALVPLRKTCSW</sequence>
<dbReference type="RefSeq" id="WP_005595486.1">
    <property type="nucleotide sequence ID" value="NZ_AFWE01000117.1"/>
</dbReference>
<evidence type="ECO:0000256" key="1">
    <source>
        <dbReference type="SAM" id="SignalP"/>
    </source>
</evidence>
<dbReference type="Pfam" id="PF11319">
    <property type="entry name" value="VasI"/>
    <property type="match status" value="1"/>
</dbReference>
<evidence type="ECO:0000313" key="3">
    <source>
        <dbReference type="Proteomes" id="UP000004349"/>
    </source>
</evidence>
<dbReference type="Proteomes" id="UP000004349">
    <property type="component" value="Unassembled WGS sequence"/>
</dbReference>